<feature type="transmembrane region" description="Helical" evidence="10">
    <location>
        <begin position="119"/>
        <end position="139"/>
    </location>
</feature>
<feature type="transmembrane region" description="Helical" evidence="10">
    <location>
        <begin position="344"/>
        <end position="363"/>
    </location>
</feature>
<keyword evidence="2" id="KW-0813">Transport</keyword>
<keyword evidence="3 10" id="KW-0812">Transmembrane</keyword>
<evidence type="ECO:0000256" key="2">
    <source>
        <dbReference type="ARBA" id="ARBA00022448"/>
    </source>
</evidence>
<feature type="transmembrane region" description="Helical" evidence="10">
    <location>
        <begin position="72"/>
        <end position="91"/>
    </location>
</feature>
<feature type="transmembrane region" description="Helical" evidence="10">
    <location>
        <begin position="375"/>
        <end position="396"/>
    </location>
</feature>
<feature type="transmembrane region" description="Helical" evidence="10">
    <location>
        <begin position="26"/>
        <end position="52"/>
    </location>
</feature>
<keyword evidence="4 10" id="KW-1133">Transmembrane helix</keyword>
<dbReference type="OrthoDB" id="9767361at2"/>
<dbReference type="CDD" id="cd00400">
    <property type="entry name" value="Voltage_gated_ClC"/>
    <property type="match status" value="1"/>
</dbReference>
<dbReference type="PRINTS" id="PR00762">
    <property type="entry name" value="CLCHANNEL"/>
</dbReference>
<evidence type="ECO:0000313" key="11">
    <source>
        <dbReference type="EMBL" id="EIJ34950.1"/>
    </source>
</evidence>
<dbReference type="SUPFAM" id="SSF54631">
    <property type="entry name" value="CBS-domain pair"/>
    <property type="match status" value="1"/>
</dbReference>
<dbReference type="InterPro" id="IPR046342">
    <property type="entry name" value="CBS_dom_sf"/>
</dbReference>
<dbReference type="InterPro" id="IPR014743">
    <property type="entry name" value="Cl-channel_core"/>
</dbReference>
<dbReference type="RefSeq" id="WP_002708868.1">
    <property type="nucleotide sequence ID" value="NZ_JH651384.1"/>
</dbReference>
<dbReference type="InterPro" id="IPR050368">
    <property type="entry name" value="ClC-type_chloride_channel"/>
</dbReference>
<evidence type="ECO:0000313" key="12">
    <source>
        <dbReference type="Proteomes" id="UP000005317"/>
    </source>
</evidence>
<feature type="transmembrane region" description="Helical" evidence="10">
    <location>
        <begin position="314"/>
        <end position="337"/>
    </location>
</feature>
<accession>A0A656HHV0</accession>
<evidence type="ECO:0000256" key="1">
    <source>
        <dbReference type="ARBA" id="ARBA00004141"/>
    </source>
</evidence>
<keyword evidence="12" id="KW-1185">Reference proteome</keyword>
<name>A0A656HHV0_THINJ</name>
<evidence type="ECO:0000256" key="7">
    <source>
        <dbReference type="ARBA" id="ARBA00023173"/>
    </source>
</evidence>
<reference evidence="12" key="1">
    <citation type="journal article" date="2011" name="Stand. Genomic Sci.">
        <title>Genome sequence of the filamentous, gliding Thiothrix nivea neotype strain (JP2(T)).</title>
        <authorList>
            <person name="Lapidus A."/>
            <person name="Nolan M."/>
            <person name="Lucas S."/>
            <person name="Glavina Del Rio T."/>
            <person name="Tice H."/>
            <person name="Cheng J.F."/>
            <person name="Tapia R."/>
            <person name="Han C."/>
            <person name="Goodwin L."/>
            <person name="Pitluck S."/>
            <person name="Liolios K."/>
            <person name="Pagani I."/>
            <person name="Ivanova N."/>
            <person name="Huntemann M."/>
            <person name="Mavromatis K."/>
            <person name="Mikhailova N."/>
            <person name="Pati A."/>
            <person name="Chen A."/>
            <person name="Palaniappan K."/>
            <person name="Land M."/>
            <person name="Brambilla E.M."/>
            <person name="Rohde M."/>
            <person name="Abt B."/>
            <person name="Verbarg S."/>
            <person name="Goker M."/>
            <person name="Bristow J."/>
            <person name="Eisen J.A."/>
            <person name="Markowitz V."/>
            <person name="Hugenholtz P."/>
            <person name="Kyrpides N.C."/>
            <person name="Klenk H.P."/>
            <person name="Woyke T."/>
        </authorList>
    </citation>
    <scope>NUCLEOTIDE SEQUENCE [LARGE SCALE GENOMIC DNA]</scope>
    <source>
        <strain evidence="12">ATCC 35100 / DSM 5205 / JP2</strain>
    </source>
</reference>
<feature type="transmembrane region" description="Helical" evidence="10">
    <location>
        <begin position="276"/>
        <end position="294"/>
    </location>
</feature>
<keyword evidence="6 10" id="KW-0472">Membrane</keyword>
<evidence type="ECO:0000256" key="3">
    <source>
        <dbReference type="ARBA" id="ARBA00022692"/>
    </source>
</evidence>
<dbReference type="Pfam" id="PF00654">
    <property type="entry name" value="Voltage_CLC"/>
    <property type="match status" value="1"/>
</dbReference>
<feature type="transmembrane region" description="Helical" evidence="10">
    <location>
        <begin position="243"/>
        <end position="264"/>
    </location>
</feature>
<dbReference type="AlphaFoldDB" id="A0A656HHV0"/>
<dbReference type="SUPFAM" id="SSF81340">
    <property type="entry name" value="Clc chloride channel"/>
    <property type="match status" value="1"/>
</dbReference>
<feature type="transmembrane region" description="Helical" evidence="10">
    <location>
        <begin position="205"/>
        <end position="223"/>
    </location>
</feature>
<dbReference type="InterPro" id="IPR001807">
    <property type="entry name" value="ClC"/>
</dbReference>
<protein>
    <submittedName>
        <fullName evidence="11">Cl-channel voltage-gated family protein</fullName>
    </submittedName>
</protein>
<evidence type="ECO:0000256" key="10">
    <source>
        <dbReference type="SAM" id="Phobius"/>
    </source>
</evidence>
<gene>
    <name evidence="11" type="ORF">Thini_2396</name>
</gene>
<feature type="transmembrane region" description="Helical" evidence="10">
    <location>
        <begin position="170"/>
        <end position="193"/>
    </location>
</feature>
<dbReference type="Proteomes" id="UP000005317">
    <property type="component" value="Unassembled WGS sequence"/>
</dbReference>
<keyword evidence="5" id="KW-0406">Ion transport</keyword>
<dbReference type="Gene3D" id="1.10.3080.10">
    <property type="entry name" value="Clc chloride channel"/>
    <property type="match status" value="1"/>
</dbReference>
<evidence type="ECO:0000256" key="5">
    <source>
        <dbReference type="ARBA" id="ARBA00023065"/>
    </source>
</evidence>
<keyword evidence="7" id="KW-0869">Chloride channel</keyword>
<dbReference type="EMBL" id="JH651384">
    <property type="protein sequence ID" value="EIJ34950.1"/>
    <property type="molecule type" value="Genomic_DNA"/>
</dbReference>
<keyword evidence="8" id="KW-0868">Chloride</keyword>
<sequence length="580" mass="62619">MIANKLSQGLLAWLDHLRLRLASPEAILLLSILAVLTGLLTGLVIVLFRFLLEFVQIYLLPSKTPDDYESLHYLYRLALPLGGALLLAVLFQPMLHRYRQVGILHVFERLQYHQGRMPWVNMVMQFFGAGIAILSGHSVGREGPGIHMGAYSGSWVAQRLQLPNNSTRTLVAGGAAAAIGASFNTPLAGIIFAMEVVMQQYSVQGFVPVILAAVSGTYLAQSLLGKESFFEVTLDAVNTSQDWWLAVLLGMGIGVLSAVFNFLLIQITRLSMRYALWQRFVLAGLLMGAIGWQVPASMGIGYDTVNQTLNGQVVMATLTVILLAKLAASVLCLGLGIPGGVIGPLMFMGAAAGGVLVTLSYSSDMTFLIPAEPKLYPLIGMGAMFSASLQAPLAGLTAIMEMAGNADIILPAMLAIVSANLTSKVIFQHDSIFSSLLQARGLDHSSSVVMQRLRMIGAASIMNRSFALCGGSLSRESAQALLSHGPQWLVITDTERQPREMVRSLDLQGFLETHPQVDSIQLREIPGKRLQLAALSARASLQEALDALNKSGAEALYLHREAGGHIYGVITRERVNKAWL</sequence>
<evidence type="ECO:0000256" key="8">
    <source>
        <dbReference type="ARBA" id="ARBA00023214"/>
    </source>
</evidence>
<dbReference type="GO" id="GO:0005254">
    <property type="term" value="F:chloride channel activity"/>
    <property type="evidence" value="ECO:0007669"/>
    <property type="project" value="UniProtKB-KW"/>
</dbReference>
<evidence type="ECO:0000256" key="4">
    <source>
        <dbReference type="ARBA" id="ARBA00022989"/>
    </source>
</evidence>
<dbReference type="PANTHER" id="PTHR43427:SF6">
    <property type="entry name" value="CHLORIDE CHANNEL PROTEIN CLC-E"/>
    <property type="match status" value="1"/>
</dbReference>
<proteinExistence type="predicted"/>
<evidence type="ECO:0000256" key="9">
    <source>
        <dbReference type="ARBA" id="ARBA00023303"/>
    </source>
</evidence>
<comment type="subcellular location">
    <subcellularLocation>
        <location evidence="1">Membrane</location>
        <topology evidence="1">Multi-pass membrane protein</topology>
    </subcellularLocation>
</comment>
<dbReference type="GO" id="GO:0034707">
    <property type="term" value="C:chloride channel complex"/>
    <property type="evidence" value="ECO:0007669"/>
    <property type="project" value="UniProtKB-KW"/>
</dbReference>
<evidence type="ECO:0000256" key="6">
    <source>
        <dbReference type="ARBA" id="ARBA00023136"/>
    </source>
</evidence>
<dbReference type="PANTHER" id="PTHR43427">
    <property type="entry name" value="CHLORIDE CHANNEL PROTEIN CLC-E"/>
    <property type="match status" value="1"/>
</dbReference>
<keyword evidence="9" id="KW-0407">Ion channel</keyword>
<organism evidence="11 12">
    <name type="scientific">Thiothrix nivea (strain ATCC 35100 / DSM 5205 / JP2)</name>
    <dbReference type="NCBI Taxonomy" id="870187"/>
    <lineage>
        <taxon>Bacteria</taxon>
        <taxon>Pseudomonadati</taxon>
        <taxon>Pseudomonadota</taxon>
        <taxon>Gammaproteobacteria</taxon>
        <taxon>Thiotrichales</taxon>
        <taxon>Thiotrichaceae</taxon>
        <taxon>Thiothrix</taxon>
    </lineage>
</organism>